<feature type="domain" description="UDENN" evidence="3">
    <location>
        <begin position="39"/>
        <end position="569"/>
    </location>
</feature>
<dbReference type="PANTHER" id="PTHR13677:SF0">
    <property type="entry name" value="LD41638P"/>
    <property type="match status" value="1"/>
</dbReference>
<comment type="caution">
    <text evidence="4">The sequence shown here is derived from an EMBL/GenBank/DDBJ whole genome shotgun (WGS) entry which is preliminary data.</text>
</comment>
<feature type="region of interest" description="Disordered" evidence="2">
    <location>
        <begin position="1"/>
        <end position="33"/>
    </location>
</feature>
<dbReference type="PANTHER" id="PTHR13677">
    <property type="entry name" value="LD41638P"/>
    <property type="match status" value="1"/>
</dbReference>
<dbReference type="GO" id="GO:0055037">
    <property type="term" value="C:recycling endosome"/>
    <property type="evidence" value="ECO:0007669"/>
    <property type="project" value="TreeGrafter"/>
</dbReference>
<gene>
    <name evidence="4" type="ORF">N0F65_002632</name>
</gene>
<comment type="similarity">
    <text evidence="1">Belongs to the DENND6 family.</text>
</comment>
<dbReference type="GO" id="GO:0005085">
    <property type="term" value="F:guanyl-nucleotide exchange factor activity"/>
    <property type="evidence" value="ECO:0007669"/>
    <property type="project" value="InterPro"/>
</dbReference>
<evidence type="ECO:0000256" key="2">
    <source>
        <dbReference type="SAM" id="MobiDB-lite"/>
    </source>
</evidence>
<organism evidence="4 5">
    <name type="scientific">Lagenidium giganteum</name>
    <dbReference type="NCBI Taxonomy" id="4803"/>
    <lineage>
        <taxon>Eukaryota</taxon>
        <taxon>Sar</taxon>
        <taxon>Stramenopiles</taxon>
        <taxon>Oomycota</taxon>
        <taxon>Peronosporomycetes</taxon>
        <taxon>Pythiales</taxon>
        <taxon>Pythiaceae</taxon>
    </lineage>
</organism>
<reference evidence="4" key="1">
    <citation type="submission" date="2022-11" db="EMBL/GenBank/DDBJ databases">
        <authorList>
            <person name="Morgan W.R."/>
            <person name="Tartar A."/>
        </authorList>
    </citation>
    <scope>NUCLEOTIDE SEQUENCE</scope>
    <source>
        <strain evidence="4">ARSEF 373</strain>
    </source>
</reference>
<dbReference type="EMBL" id="DAKRPA010000054">
    <property type="protein sequence ID" value="DBA01022.1"/>
    <property type="molecule type" value="Genomic_DNA"/>
</dbReference>
<evidence type="ECO:0000259" key="3">
    <source>
        <dbReference type="PROSITE" id="PS50211"/>
    </source>
</evidence>
<dbReference type="InterPro" id="IPR024224">
    <property type="entry name" value="DENND6"/>
</dbReference>
<proteinExistence type="inferred from homology"/>
<reference evidence="4" key="2">
    <citation type="journal article" date="2023" name="Microbiol Resour">
        <title>Decontamination and Annotation of the Draft Genome Sequence of the Oomycete Lagenidium giganteum ARSEF 373.</title>
        <authorList>
            <person name="Morgan W.R."/>
            <person name="Tartar A."/>
        </authorList>
    </citation>
    <scope>NUCLEOTIDE SEQUENCE</scope>
    <source>
        <strain evidence="4">ARSEF 373</strain>
    </source>
</reference>
<protein>
    <recommendedName>
        <fullName evidence="3">UDENN domain-containing protein</fullName>
    </recommendedName>
</protein>
<accession>A0AAV2Z5L2</accession>
<evidence type="ECO:0000256" key="1">
    <source>
        <dbReference type="ARBA" id="ARBA00007159"/>
    </source>
</evidence>
<evidence type="ECO:0000313" key="4">
    <source>
        <dbReference type="EMBL" id="DBA01022.1"/>
    </source>
</evidence>
<sequence length="655" mass="75078">MSARRDNDAVADTTKQPDARVSEIESKPPPPELRPFGLVGLATVVFDIDSGQRLDALHPPHCNLSTVAQKSIAHLALPHSNKQDEGDTQFTVRFKQAPHDKDYLYGFVLFRQQRDQTRNRGYFQKSLVMISDQPFVDLYERALRVVGPLFFQMGTPVLQAVYENMREWPTPALGSPLVLPLAGTYITCIIPDILSYKFDNADLDRLVQISAPSPTGHVIVDRENALSTFDQFDVDDEADELDTELNEDVNATEEDVLIREGKFVLTKRRCPPSPSFGDLLISRRLQRATPYENVGLYSSFIGMEQWLWLLWQFAITGESIVILSPHARTCSQAALAFTSLIAPLKFEGDYRPYYTLYESDFDEISKRQNTGISDCKKTTVIGTTNPFFMKSLNKWPNAIIFPFLDSPPTEGSKSDDDSCIQQRISRRIELDSFEESHRVMLLRRCSQFVKPDLSILRQLVSPPEVYITQTASLEEEPFMTINNTLLRRHFRQLTKKFLRPFEQYFGIWKTDGSRPHLYISAADYLKPFDFHEFLGGINPHKLPPQIKQSKWRELYTAFVQSAHFEPWFSYRRELCVRHFTHTMRALRENVASSVLLQLPNGEDMPLAAYRQLQREVELALEIEISSKLKDDDQVAVIKRHLEAVMAKIRALESGS</sequence>
<name>A0AAV2Z5L2_9STRA</name>
<feature type="compositionally biased region" description="Basic and acidic residues" evidence="2">
    <location>
        <begin position="15"/>
        <end position="26"/>
    </location>
</feature>
<dbReference type="Proteomes" id="UP001146120">
    <property type="component" value="Unassembled WGS sequence"/>
</dbReference>
<evidence type="ECO:0000313" key="5">
    <source>
        <dbReference type="Proteomes" id="UP001146120"/>
    </source>
</evidence>
<dbReference type="InterPro" id="IPR037516">
    <property type="entry name" value="Tripartite_DENN"/>
</dbReference>
<dbReference type="AlphaFoldDB" id="A0AAV2Z5L2"/>
<keyword evidence="5" id="KW-1185">Reference proteome</keyword>
<dbReference type="PROSITE" id="PS50211">
    <property type="entry name" value="DENN"/>
    <property type="match status" value="1"/>
</dbReference>